<feature type="domain" description="PilZ" evidence="1">
    <location>
        <begin position="94"/>
        <end position="196"/>
    </location>
</feature>
<dbReference type="SUPFAM" id="SSF141371">
    <property type="entry name" value="PilZ domain-like"/>
    <property type="match status" value="1"/>
</dbReference>
<dbReference type="InterPro" id="IPR009875">
    <property type="entry name" value="PilZ_domain"/>
</dbReference>
<dbReference type="GO" id="GO:0035438">
    <property type="term" value="F:cyclic-di-GMP binding"/>
    <property type="evidence" value="ECO:0007669"/>
    <property type="project" value="InterPro"/>
</dbReference>
<dbReference type="EMBL" id="SGXD01000001">
    <property type="protein sequence ID" value="RZS91581.1"/>
    <property type="molecule type" value="Genomic_DNA"/>
</dbReference>
<dbReference type="Proteomes" id="UP000293638">
    <property type="component" value="Unassembled WGS sequence"/>
</dbReference>
<dbReference type="RefSeq" id="WP_130491634.1">
    <property type="nucleotide sequence ID" value="NZ_SGXD01000001.1"/>
</dbReference>
<dbReference type="Pfam" id="PF07238">
    <property type="entry name" value="PilZ"/>
    <property type="match status" value="1"/>
</dbReference>
<keyword evidence="3" id="KW-1185">Reference proteome</keyword>
<dbReference type="Gene3D" id="2.40.10.220">
    <property type="entry name" value="predicted glycosyltransferase like domains"/>
    <property type="match status" value="1"/>
</dbReference>
<evidence type="ECO:0000313" key="2">
    <source>
        <dbReference type="EMBL" id="RZS91581.1"/>
    </source>
</evidence>
<evidence type="ECO:0000313" key="3">
    <source>
        <dbReference type="Proteomes" id="UP000293638"/>
    </source>
</evidence>
<evidence type="ECO:0000259" key="1">
    <source>
        <dbReference type="Pfam" id="PF07238"/>
    </source>
</evidence>
<comment type="caution">
    <text evidence="2">The sequence shown here is derived from an EMBL/GenBank/DDBJ whole genome shotgun (WGS) entry which is preliminary data.</text>
</comment>
<dbReference type="OrthoDB" id="3525359at2"/>
<sequence>MISYPAVNTLVRVGLGDDIPVLPSRIEDVDGSDVLLAAASYVGDLHGPQVGDTVSLHWTSARGVCSVPAQFLGTERRGMKLWRVRLEGTVELVQRRRYARVHTSGALSLVGGGDMDTVRMGWMVDLGEGGVRCRLAPGSFLPAEPVEVRLNVEGDVVTLLGSVVRSEPSGNGFDEVTISFPDDHPASDLVRRFVFQEQMRARRDAAERS</sequence>
<name>A0A4Q7NWC3_9ACTN</name>
<proteinExistence type="predicted"/>
<organism evidence="2 3">
    <name type="scientific">Motilibacter rhizosphaerae</name>
    <dbReference type="NCBI Taxonomy" id="598652"/>
    <lineage>
        <taxon>Bacteria</taxon>
        <taxon>Bacillati</taxon>
        <taxon>Actinomycetota</taxon>
        <taxon>Actinomycetes</taxon>
        <taxon>Motilibacterales</taxon>
        <taxon>Motilibacteraceae</taxon>
        <taxon>Motilibacter</taxon>
    </lineage>
</organism>
<accession>A0A4Q7NWC3</accession>
<reference evidence="2 3" key="1">
    <citation type="submission" date="2019-02" db="EMBL/GenBank/DDBJ databases">
        <title>Genomic Encyclopedia of Type Strains, Phase IV (KMG-IV): sequencing the most valuable type-strain genomes for metagenomic binning, comparative biology and taxonomic classification.</title>
        <authorList>
            <person name="Goeker M."/>
        </authorList>
    </citation>
    <scope>NUCLEOTIDE SEQUENCE [LARGE SCALE GENOMIC DNA]</scope>
    <source>
        <strain evidence="2 3">DSM 45622</strain>
    </source>
</reference>
<gene>
    <name evidence="2" type="ORF">EV189_0826</name>
</gene>
<protein>
    <submittedName>
        <fullName evidence="2">PilZ domain-containing protein</fullName>
    </submittedName>
</protein>
<dbReference type="AlphaFoldDB" id="A0A4Q7NWC3"/>